<keyword evidence="1 6" id="KW-0812">Transmembrane</keyword>
<name>A0ABP2X544_CHLPS</name>
<keyword evidence="9" id="KW-1185">Reference proteome</keyword>
<dbReference type="RefSeq" id="WP_016870809.1">
    <property type="nucleotide sequence ID" value="NZ_KE356187.1"/>
</dbReference>
<sequence>MMIASQYHLCNEPPSQKKLYLSTIIFLQITLILTFMATELILFYILFETTLIPTLIIITK</sequence>
<evidence type="ECO:0000259" key="7">
    <source>
        <dbReference type="Pfam" id="PF01059"/>
    </source>
</evidence>
<gene>
    <name evidence="8" type="ORF">CP99DC5_1161</name>
</gene>
<feature type="domain" description="NADH:ubiquinone oxidoreductase chain 4 N-terminal" evidence="7">
    <location>
        <begin position="1"/>
        <end position="34"/>
    </location>
</feature>
<comment type="caution">
    <text evidence="8">The sequence shown here is derived from an EMBL/GenBank/DDBJ whole genome shotgun (WGS) entry which is preliminary data.</text>
</comment>
<dbReference type="InterPro" id="IPR000260">
    <property type="entry name" value="NADH4_N"/>
</dbReference>
<keyword evidence="5 6" id="KW-0472">Membrane</keyword>
<evidence type="ECO:0000256" key="4">
    <source>
        <dbReference type="ARBA" id="ARBA00023027"/>
    </source>
</evidence>
<keyword evidence="3 6" id="KW-1133">Transmembrane helix</keyword>
<evidence type="ECO:0000256" key="3">
    <source>
        <dbReference type="ARBA" id="ARBA00022989"/>
    </source>
</evidence>
<evidence type="ECO:0000313" key="8">
    <source>
        <dbReference type="EMBL" id="EPJ29233.1"/>
    </source>
</evidence>
<evidence type="ECO:0000313" key="9">
    <source>
        <dbReference type="Proteomes" id="UP000014627"/>
    </source>
</evidence>
<evidence type="ECO:0000256" key="1">
    <source>
        <dbReference type="ARBA" id="ARBA00022692"/>
    </source>
</evidence>
<protein>
    <submittedName>
        <fullName evidence="8">NADH-ubiquinone oxidoreductase chain 4, amino terminus family protein</fullName>
    </submittedName>
</protein>
<evidence type="ECO:0000256" key="6">
    <source>
        <dbReference type="SAM" id="Phobius"/>
    </source>
</evidence>
<evidence type="ECO:0000256" key="5">
    <source>
        <dbReference type="ARBA" id="ARBA00023136"/>
    </source>
</evidence>
<reference evidence="8 9" key="1">
    <citation type="submission" date="2013-04" db="EMBL/GenBank/DDBJ databases">
        <title>Genome sequence of Chlamydia psittaci 99DC5.</title>
        <authorList>
            <person name="Huot-Creasy H."/>
            <person name="McCracken C.L."/>
            <person name="Humphries M."/>
            <person name="Sachse K."/>
            <person name="Laroucau K."/>
            <person name="Bavoil P."/>
            <person name="Myers G.S."/>
        </authorList>
    </citation>
    <scope>NUCLEOTIDE SEQUENCE [LARGE SCALE GENOMIC DNA]</scope>
    <source>
        <strain evidence="8 9">99DC5</strain>
    </source>
</reference>
<keyword evidence="4" id="KW-0520">NAD</keyword>
<proteinExistence type="predicted"/>
<accession>A0ABP2X544</accession>
<organism evidence="8 9">
    <name type="scientific">Chlamydia psittaci 99DC5</name>
    <dbReference type="NCBI Taxonomy" id="1112251"/>
    <lineage>
        <taxon>Bacteria</taxon>
        <taxon>Pseudomonadati</taxon>
        <taxon>Chlamydiota</taxon>
        <taxon>Chlamydiia</taxon>
        <taxon>Chlamydiales</taxon>
        <taxon>Chlamydiaceae</taxon>
        <taxon>Chlamydia/Chlamydophila group</taxon>
        <taxon>Chlamydia</taxon>
    </lineage>
</organism>
<evidence type="ECO:0000256" key="2">
    <source>
        <dbReference type="ARBA" id="ARBA00022967"/>
    </source>
</evidence>
<keyword evidence="2" id="KW-1278">Translocase</keyword>
<feature type="transmembrane region" description="Helical" evidence="6">
    <location>
        <begin position="20"/>
        <end position="47"/>
    </location>
</feature>
<dbReference type="EMBL" id="ATLC01000034">
    <property type="protein sequence ID" value="EPJ29233.1"/>
    <property type="molecule type" value="Genomic_DNA"/>
</dbReference>
<dbReference type="Pfam" id="PF01059">
    <property type="entry name" value="Oxidored_q5_N"/>
    <property type="match status" value="1"/>
</dbReference>
<dbReference type="Proteomes" id="UP000014627">
    <property type="component" value="Unassembled WGS sequence"/>
</dbReference>